<name>A0ABR1RPY9_9PEZI</name>
<reference evidence="2 3" key="1">
    <citation type="submission" date="2023-01" db="EMBL/GenBank/DDBJ databases">
        <title>Analysis of 21 Apiospora genomes using comparative genomics revels a genus with tremendous synthesis potential of carbohydrate active enzymes and secondary metabolites.</title>
        <authorList>
            <person name="Sorensen T."/>
        </authorList>
    </citation>
    <scope>NUCLEOTIDE SEQUENCE [LARGE SCALE GENOMIC DNA]</scope>
    <source>
        <strain evidence="2 3">CBS 33761</strain>
    </source>
</reference>
<keyword evidence="3" id="KW-1185">Reference proteome</keyword>
<comment type="caution">
    <text evidence="2">The sequence shown here is derived from an EMBL/GenBank/DDBJ whole genome shotgun (WGS) entry which is preliminary data.</text>
</comment>
<feature type="chain" id="PRO_5047483199" evidence="1">
    <location>
        <begin position="22"/>
        <end position="679"/>
    </location>
</feature>
<organism evidence="2 3">
    <name type="scientific">Apiospora rasikravindrae</name>
    <dbReference type="NCBI Taxonomy" id="990691"/>
    <lineage>
        <taxon>Eukaryota</taxon>
        <taxon>Fungi</taxon>
        <taxon>Dikarya</taxon>
        <taxon>Ascomycota</taxon>
        <taxon>Pezizomycotina</taxon>
        <taxon>Sordariomycetes</taxon>
        <taxon>Xylariomycetidae</taxon>
        <taxon>Amphisphaeriales</taxon>
        <taxon>Apiosporaceae</taxon>
        <taxon>Apiospora</taxon>
    </lineage>
</organism>
<dbReference type="EMBL" id="JAQQWK010000014">
    <property type="protein sequence ID" value="KAK8016932.1"/>
    <property type="molecule type" value="Genomic_DNA"/>
</dbReference>
<evidence type="ECO:0000256" key="1">
    <source>
        <dbReference type="SAM" id="SignalP"/>
    </source>
</evidence>
<accession>A0ABR1RPY9</accession>
<feature type="signal peptide" evidence="1">
    <location>
        <begin position="1"/>
        <end position="21"/>
    </location>
</feature>
<proteinExistence type="predicted"/>
<evidence type="ECO:0000313" key="2">
    <source>
        <dbReference type="EMBL" id="KAK8016932.1"/>
    </source>
</evidence>
<gene>
    <name evidence="2" type="ORF">PG993_015121</name>
</gene>
<keyword evidence="1" id="KW-0732">Signal</keyword>
<evidence type="ECO:0000313" key="3">
    <source>
        <dbReference type="Proteomes" id="UP001444661"/>
    </source>
</evidence>
<protein>
    <submittedName>
        <fullName evidence="2">Uncharacterized protein</fullName>
    </submittedName>
</protein>
<sequence>MLLITSQSILTVLLVATATRADPVTFSVGDLNAYNLPSASPKDGSVVVYSGTEEEGISVAFPSEIHDKINSVARPDCQTLNNKCFDSIRSVIKSNSVKDTRTLVPGASKALGPISDVVVIIVTGMHLYDKDYNPWGHLAPPKKLNSELASATEIAVVTEDGKPAVTITQNTAGPTTTGADSPLASVYTESKEGHEKGSVVITLPDNLAARADEIMARMIKCSTDEITGNKPSQRFQKARADDREVHDALCGARAIYTNGGVNGALAALDLVQLPRLNFRDGALAAAMNQFVAWARQGGAQIQLPAPQIDGFALLAFTLGLIRAAGNTLQRVNVLRETYLKADVPTITSMPTATRTDAKTTTAASSCSASSCTVSCSMRGAMQFCQTGCPCSGQAQPTLYSTVAFDPWAWPTSLPNDGPAKDCPGDLSEFPGNVFYKDKGVPAKFCAEVSKDTKKPLEWMVNSYGEQAKRLGARTPPPNPDTWKDYRITLMWNPREGENDVCSEDCTGAFDAFRGSECNPTGGFGQTMKLNATVDVECGRYSYQIQAPPKPPTKPSPPKAPMTVESVQCRDKPTSHHGDVSHGGQDRWAKWVCSDKNGWNGVKLKAGDKPLSWTPTQESRDALLTYKVSWVDGCVTDVDFQSVSEPVKGASCYQIFRDNYIKCKNTDPLYMFYLALQSFD</sequence>
<dbReference type="Proteomes" id="UP001444661">
    <property type="component" value="Unassembled WGS sequence"/>
</dbReference>